<keyword evidence="2" id="KW-1185">Reference proteome</keyword>
<comment type="caution">
    <text evidence="1">The sequence shown here is derived from an EMBL/GenBank/DDBJ whole genome shotgun (WGS) entry which is preliminary data.</text>
</comment>
<name>A0AAD2HD28_9AGAR</name>
<dbReference type="AlphaFoldDB" id="A0AAD2HD28"/>
<evidence type="ECO:0000313" key="1">
    <source>
        <dbReference type="EMBL" id="CAK5272940.1"/>
    </source>
</evidence>
<dbReference type="PANTHER" id="PTHR11685">
    <property type="entry name" value="RBR FAMILY RING FINGER AND IBR DOMAIN-CONTAINING"/>
    <property type="match status" value="1"/>
</dbReference>
<dbReference type="GO" id="GO:0004842">
    <property type="term" value="F:ubiquitin-protein transferase activity"/>
    <property type="evidence" value="ECO:0007669"/>
    <property type="project" value="InterPro"/>
</dbReference>
<evidence type="ECO:0008006" key="3">
    <source>
        <dbReference type="Google" id="ProtNLM"/>
    </source>
</evidence>
<organism evidence="1 2">
    <name type="scientific">Mycena citricolor</name>
    <dbReference type="NCBI Taxonomy" id="2018698"/>
    <lineage>
        <taxon>Eukaryota</taxon>
        <taxon>Fungi</taxon>
        <taxon>Dikarya</taxon>
        <taxon>Basidiomycota</taxon>
        <taxon>Agaricomycotina</taxon>
        <taxon>Agaricomycetes</taxon>
        <taxon>Agaricomycetidae</taxon>
        <taxon>Agaricales</taxon>
        <taxon>Marasmiineae</taxon>
        <taxon>Mycenaceae</taxon>
        <taxon>Mycena</taxon>
    </lineage>
</organism>
<gene>
    <name evidence="1" type="ORF">MYCIT1_LOCUS18948</name>
</gene>
<reference evidence="1" key="1">
    <citation type="submission" date="2023-11" db="EMBL/GenBank/DDBJ databases">
        <authorList>
            <person name="De Vega J J."/>
            <person name="De Vega J J."/>
        </authorList>
    </citation>
    <scope>NUCLEOTIDE SEQUENCE</scope>
</reference>
<evidence type="ECO:0000313" key="2">
    <source>
        <dbReference type="Proteomes" id="UP001295794"/>
    </source>
</evidence>
<dbReference type="EMBL" id="CAVNYO010000189">
    <property type="protein sequence ID" value="CAK5272940.1"/>
    <property type="molecule type" value="Genomic_DNA"/>
</dbReference>
<sequence>MPPFMERLKRASSGIGMPWDKTEQPGWGAIETHRALYENLTNPDQRQAQAIRENIKKASMERGVQCGICLRDMQLSSTPWQAAKDQLHIPRRERILYGLYFKSCKHAFCGACFSSSIFRHLNVIFNPRVYGTVMGPMEMSEPGLKANFVRAELCPGCPPGKRASRISRNIAEIVLGPDNMQDWDFAEHLASMDILDCPYRCGESFDLATSPTLRGKPAVQVQCLRCRGYICKACRCKWHEDLTCSAYRVLPMHRQSIGDREFLELIERESWKRCPKCRQTIERQVQYHLLPSGLPSDNHTPPQYGCNHMTCVCGHHVRCAALIDSLISLTHPQFCYACGADFAQVNGRFRCSGTGCKVWPWEQKVP</sequence>
<dbReference type="Proteomes" id="UP001295794">
    <property type="component" value="Unassembled WGS sequence"/>
</dbReference>
<proteinExistence type="predicted"/>
<dbReference type="InterPro" id="IPR031127">
    <property type="entry name" value="E3_UB_ligase_RBR"/>
</dbReference>
<protein>
    <recommendedName>
        <fullName evidence="3">RING-type domain-containing protein</fullName>
    </recommendedName>
</protein>
<dbReference type="GO" id="GO:0016567">
    <property type="term" value="P:protein ubiquitination"/>
    <property type="evidence" value="ECO:0007669"/>
    <property type="project" value="InterPro"/>
</dbReference>
<accession>A0AAD2HD28</accession>